<dbReference type="EMBL" id="OZ023720">
    <property type="protein sequence ID" value="CAK9870252.1"/>
    <property type="molecule type" value="Genomic_DNA"/>
</dbReference>
<evidence type="ECO:0000313" key="2">
    <source>
        <dbReference type="Proteomes" id="UP001497522"/>
    </source>
</evidence>
<proteinExistence type="predicted"/>
<keyword evidence="2" id="KW-1185">Reference proteome</keyword>
<accession>A0ABP1B567</accession>
<sequence length="82" mass="9402">MRRLMNVEYSGCANTEFPSVCCGFASRVGVLDLIDRHHRCRRRGLLSKNSNSQMRNGFETPEQSEKVALGLFLEKEPKQSRK</sequence>
<reference evidence="1" key="1">
    <citation type="submission" date="2024-03" db="EMBL/GenBank/DDBJ databases">
        <authorList>
            <consortium name="ELIXIR-Norway"/>
            <consortium name="Elixir Norway"/>
        </authorList>
    </citation>
    <scope>NUCLEOTIDE SEQUENCE</scope>
</reference>
<gene>
    <name evidence="1" type="ORF">CSSPJE1EN2_LOCUS12989</name>
</gene>
<evidence type="ECO:0000313" key="1">
    <source>
        <dbReference type="EMBL" id="CAK9870252.1"/>
    </source>
</evidence>
<protein>
    <submittedName>
        <fullName evidence="1">Uncharacterized protein</fullName>
    </submittedName>
</protein>
<dbReference type="Proteomes" id="UP001497522">
    <property type="component" value="Chromosome 19"/>
</dbReference>
<organism evidence="1 2">
    <name type="scientific">Sphagnum jensenii</name>
    <dbReference type="NCBI Taxonomy" id="128206"/>
    <lineage>
        <taxon>Eukaryota</taxon>
        <taxon>Viridiplantae</taxon>
        <taxon>Streptophyta</taxon>
        <taxon>Embryophyta</taxon>
        <taxon>Bryophyta</taxon>
        <taxon>Sphagnophytina</taxon>
        <taxon>Sphagnopsida</taxon>
        <taxon>Sphagnales</taxon>
        <taxon>Sphagnaceae</taxon>
        <taxon>Sphagnum</taxon>
    </lineage>
</organism>
<name>A0ABP1B567_9BRYO</name>